<evidence type="ECO:0000256" key="1">
    <source>
        <dbReference type="ARBA" id="ARBA00022679"/>
    </source>
</evidence>
<sequence length="361" mass="38193">MATYICLTREGAEESDLRELADRITALGGTLETRSAGGRTLLITKADSAVVLEAELTRSAQVARIFDGDRPHPLAGREACPERTVVDIGGVRIGGGRPVLIAGPCSAENPDVLMEAAAAVKASGASMLRVGIFKPRTSPYSYQGLGRDGLSALRDARQEFGLPIVSEVMSVRDLDAVADSVDLMQVGARNMQNYSLLVEIGRTGRPVLLKRGMAATVADWLNAAEYLLAYGCRDVVLCERGIRTFERTTRFTLDLNAVPVVKELSHLPVIVDPSHGTGASRYVAPMSAAAIAAGADGLIVEVHPRPDEALSDGDQSLDFEQFHALSAHVGRIAGALDTGLAAAPESLMAGSLPTRNSRAHD</sequence>
<dbReference type="NCBIfam" id="NF006421">
    <property type="entry name" value="PRK08673.1"/>
    <property type="match status" value="1"/>
</dbReference>
<organism evidence="3 4">
    <name type="scientific">Amycolatopsis roodepoortensis</name>
    <dbReference type="NCBI Taxonomy" id="700274"/>
    <lineage>
        <taxon>Bacteria</taxon>
        <taxon>Bacillati</taxon>
        <taxon>Actinomycetota</taxon>
        <taxon>Actinomycetes</taxon>
        <taxon>Pseudonocardiales</taxon>
        <taxon>Pseudonocardiaceae</taxon>
        <taxon>Amycolatopsis</taxon>
    </lineage>
</organism>
<comment type="caution">
    <text evidence="3">The sequence shown here is derived from an EMBL/GenBank/DDBJ whole genome shotgun (WGS) entry which is preliminary data.</text>
</comment>
<gene>
    <name evidence="3" type="ORF">H4W30_001340</name>
</gene>
<dbReference type="RefSeq" id="WP_192741968.1">
    <property type="nucleotide sequence ID" value="NZ_JADBEJ010000001.1"/>
</dbReference>
<dbReference type="NCBIfam" id="NF009239">
    <property type="entry name" value="PRK12595.1"/>
    <property type="match status" value="1"/>
</dbReference>
<dbReference type="PANTHER" id="PTHR43018:SF1">
    <property type="entry name" value="PROTEIN AROA(G)"/>
    <property type="match status" value="1"/>
</dbReference>
<keyword evidence="1 3" id="KW-0808">Transferase</keyword>
<dbReference type="Gene3D" id="3.20.20.70">
    <property type="entry name" value="Aldolase class I"/>
    <property type="match status" value="1"/>
</dbReference>
<dbReference type="GO" id="GO:0003849">
    <property type="term" value="F:3-deoxy-7-phosphoheptulonate synthase activity"/>
    <property type="evidence" value="ECO:0007669"/>
    <property type="project" value="UniProtKB-EC"/>
</dbReference>
<protein>
    <submittedName>
        <fullName evidence="3">3-deoxy-7-phosphoheptulonate synthase</fullName>
        <ecNumber evidence="3">2.5.1.54</ecNumber>
    </submittedName>
</protein>
<dbReference type="InterPro" id="IPR006268">
    <property type="entry name" value="DAHP_syn_2"/>
</dbReference>
<dbReference type="Pfam" id="PF00793">
    <property type="entry name" value="DAHP_synth_1"/>
    <property type="match status" value="1"/>
</dbReference>
<dbReference type="NCBIfam" id="TIGR01361">
    <property type="entry name" value="DAHP_synth_Bsub"/>
    <property type="match status" value="1"/>
</dbReference>
<dbReference type="PANTHER" id="PTHR43018">
    <property type="entry name" value="PHOSPHO-2-DEHYDRO-3-DEOXYHEPTONATE ALDOLASE"/>
    <property type="match status" value="1"/>
</dbReference>
<reference evidence="3 4" key="1">
    <citation type="submission" date="2020-10" db="EMBL/GenBank/DDBJ databases">
        <title>Sequencing the genomes of 1000 actinobacteria strains.</title>
        <authorList>
            <person name="Klenk H.-P."/>
        </authorList>
    </citation>
    <scope>NUCLEOTIDE SEQUENCE [LARGE SCALE GENOMIC DNA]</scope>
    <source>
        <strain evidence="3 4">DSM 46661</strain>
    </source>
</reference>
<dbReference type="InterPro" id="IPR013785">
    <property type="entry name" value="Aldolase_TIM"/>
</dbReference>
<dbReference type="EC" id="2.5.1.54" evidence="3"/>
<proteinExistence type="predicted"/>
<keyword evidence="4" id="KW-1185">Reference proteome</keyword>
<evidence type="ECO:0000313" key="4">
    <source>
        <dbReference type="Proteomes" id="UP000656548"/>
    </source>
</evidence>
<evidence type="ECO:0000259" key="2">
    <source>
        <dbReference type="Pfam" id="PF00793"/>
    </source>
</evidence>
<feature type="domain" description="DAHP synthetase I/KDSA" evidence="2">
    <location>
        <begin position="86"/>
        <end position="325"/>
    </location>
</feature>
<dbReference type="InterPro" id="IPR052899">
    <property type="entry name" value="Class-I_DAHP_synthase"/>
</dbReference>
<accession>A0ABR9L120</accession>
<name>A0ABR9L120_9PSEU</name>
<dbReference type="Proteomes" id="UP000656548">
    <property type="component" value="Unassembled WGS sequence"/>
</dbReference>
<dbReference type="InterPro" id="IPR006218">
    <property type="entry name" value="DAHP1/KDSA"/>
</dbReference>
<dbReference type="EMBL" id="JADBEJ010000001">
    <property type="protein sequence ID" value="MBE1574311.1"/>
    <property type="molecule type" value="Genomic_DNA"/>
</dbReference>
<evidence type="ECO:0000313" key="3">
    <source>
        <dbReference type="EMBL" id="MBE1574311.1"/>
    </source>
</evidence>
<dbReference type="SUPFAM" id="SSF51569">
    <property type="entry name" value="Aldolase"/>
    <property type="match status" value="1"/>
</dbReference>